<organism evidence="2 3">
    <name type="scientific">Bursaphelenchus xylophilus</name>
    <name type="common">Pinewood nematode worm</name>
    <name type="synonym">Aphelenchoides xylophilus</name>
    <dbReference type="NCBI Taxonomy" id="6326"/>
    <lineage>
        <taxon>Eukaryota</taxon>
        <taxon>Metazoa</taxon>
        <taxon>Ecdysozoa</taxon>
        <taxon>Nematoda</taxon>
        <taxon>Chromadorea</taxon>
        <taxon>Rhabditida</taxon>
        <taxon>Tylenchina</taxon>
        <taxon>Tylenchomorpha</taxon>
        <taxon>Aphelenchoidea</taxon>
        <taxon>Aphelenchoididae</taxon>
        <taxon>Bursaphelenchus</taxon>
    </lineage>
</organism>
<evidence type="ECO:0000313" key="2">
    <source>
        <dbReference type="Proteomes" id="UP000095284"/>
    </source>
</evidence>
<accession>A0A1I7RUB4</accession>
<dbReference type="WBParaSite" id="BXY_0432300.1">
    <property type="protein sequence ID" value="BXY_0432300.1"/>
    <property type="gene ID" value="BXY_0432300"/>
</dbReference>
<dbReference type="AlphaFoldDB" id="A0A1I7RUB4"/>
<dbReference type="Proteomes" id="UP000095284">
    <property type="component" value="Unplaced"/>
</dbReference>
<keyword evidence="1" id="KW-0732">Signal</keyword>
<evidence type="ECO:0000313" key="3">
    <source>
        <dbReference type="WBParaSite" id="BXY_0432300.1"/>
    </source>
</evidence>
<reference evidence="3" key="1">
    <citation type="submission" date="2016-11" db="UniProtKB">
        <authorList>
            <consortium name="WormBaseParasite"/>
        </authorList>
    </citation>
    <scope>IDENTIFICATION</scope>
</reference>
<proteinExistence type="predicted"/>
<feature type="signal peptide" evidence="1">
    <location>
        <begin position="1"/>
        <end position="18"/>
    </location>
</feature>
<feature type="chain" id="PRO_5009304870" evidence="1">
    <location>
        <begin position="19"/>
        <end position="74"/>
    </location>
</feature>
<sequence>MNKYFLLLSVFLVVLCQGEFCTPSFNVSHPTPYYNFYMQAADPTIRLKRKNWLYNFLKKHGLGYDKNKAHCMIY</sequence>
<protein>
    <submittedName>
        <fullName evidence="3">Secreted protein</fullName>
    </submittedName>
</protein>
<evidence type="ECO:0000256" key="1">
    <source>
        <dbReference type="SAM" id="SignalP"/>
    </source>
</evidence>
<name>A0A1I7RUB4_BURXY</name>